<dbReference type="Pfam" id="PF03704">
    <property type="entry name" value="BTAD"/>
    <property type="match status" value="1"/>
</dbReference>
<dbReference type="RefSeq" id="WP_388310842.1">
    <property type="nucleotide sequence ID" value="NZ_JBIBDZ010000013.1"/>
</dbReference>
<evidence type="ECO:0000313" key="5">
    <source>
        <dbReference type="Proteomes" id="UP001602370"/>
    </source>
</evidence>
<reference evidence="4 5" key="1">
    <citation type="submission" date="2024-10" db="EMBL/GenBank/DDBJ databases">
        <title>The Natural Products Discovery Center: Release of the First 8490 Sequenced Strains for Exploring Actinobacteria Biosynthetic Diversity.</title>
        <authorList>
            <person name="Kalkreuter E."/>
            <person name="Kautsar S.A."/>
            <person name="Yang D."/>
            <person name="Bader C.D."/>
            <person name="Teijaro C.N."/>
            <person name="Fluegel L."/>
            <person name="Davis C.M."/>
            <person name="Simpson J.R."/>
            <person name="Lauterbach L."/>
            <person name="Steele A.D."/>
            <person name="Gui C."/>
            <person name="Meng S."/>
            <person name="Li G."/>
            <person name="Viehrig K."/>
            <person name="Ye F."/>
            <person name="Su P."/>
            <person name="Kiefer A.F."/>
            <person name="Nichols A."/>
            <person name="Cepeda A.J."/>
            <person name="Yan W."/>
            <person name="Fan B."/>
            <person name="Jiang Y."/>
            <person name="Adhikari A."/>
            <person name="Zheng C.-J."/>
            <person name="Schuster L."/>
            <person name="Cowan T.M."/>
            <person name="Smanski M.J."/>
            <person name="Chevrette M.G."/>
            <person name="De Carvalho L.P.S."/>
            <person name="Shen B."/>
        </authorList>
    </citation>
    <scope>NUCLEOTIDE SEQUENCE [LARGE SCALE GENOMIC DNA]</scope>
    <source>
        <strain evidence="4 5">NPDC012605</strain>
    </source>
</reference>
<dbReference type="InterPro" id="IPR005158">
    <property type="entry name" value="BTAD"/>
</dbReference>
<evidence type="ECO:0000256" key="1">
    <source>
        <dbReference type="ARBA" id="ARBA00023012"/>
    </source>
</evidence>
<name>A0ABW6Y0P4_9ACTN</name>
<dbReference type="Gene3D" id="1.10.10.10">
    <property type="entry name" value="Winged helix-like DNA-binding domain superfamily/Winged helix DNA-binding domain"/>
    <property type="match status" value="1"/>
</dbReference>
<dbReference type="InterPro" id="IPR011990">
    <property type="entry name" value="TPR-like_helical_dom_sf"/>
</dbReference>
<dbReference type="InterPro" id="IPR051677">
    <property type="entry name" value="AfsR-DnrI-RedD_regulator"/>
</dbReference>
<evidence type="ECO:0000259" key="3">
    <source>
        <dbReference type="SMART" id="SM01043"/>
    </source>
</evidence>
<dbReference type="Gene3D" id="1.25.40.10">
    <property type="entry name" value="Tetratricopeptide repeat domain"/>
    <property type="match status" value="1"/>
</dbReference>
<dbReference type="SUPFAM" id="SSF48452">
    <property type="entry name" value="TPR-like"/>
    <property type="match status" value="1"/>
</dbReference>
<evidence type="ECO:0000256" key="2">
    <source>
        <dbReference type="SAM" id="MobiDB-lite"/>
    </source>
</evidence>
<dbReference type="InterPro" id="IPR036388">
    <property type="entry name" value="WH-like_DNA-bd_sf"/>
</dbReference>
<dbReference type="EMBL" id="JBIBDZ010000013">
    <property type="protein sequence ID" value="MFF5923318.1"/>
    <property type="molecule type" value="Genomic_DNA"/>
</dbReference>
<sequence>MPDRASAHGSSVDSRRIGTDHHGQMAPFATDATSLTLLGAFRLQVGSREVRLPAGAQRMTALLALQGRMSRSRLAGTLWPDSTEDRALASLRTAIWRVNQAVPGLVATTTAEAGLAASVVVDVETLVRRARAALQETPSSLAPLQHMLGDARELLPDWEEEWLSGERERLRQLQLHLQESLAERLTSEGRFGLALEVALATLRLDVLRESAHRSVIRIHLAEGNIGEARRAYATCRQVLRQELGVSPTPATASMLTLPSDTHP</sequence>
<proteinExistence type="predicted"/>
<keyword evidence="1" id="KW-0902">Two-component regulatory system</keyword>
<dbReference type="PANTHER" id="PTHR35807">
    <property type="entry name" value="TRANSCRIPTIONAL REGULATOR REDD-RELATED"/>
    <property type="match status" value="1"/>
</dbReference>
<gene>
    <name evidence="4" type="ORF">ACFY8C_34120</name>
</gene>
<comment type="caution">
    <text evidence="4">The sequence shown here is derived from an EMBL/GenBank/DDBJ whole genome shotgun (WGS) entry which is preliminary data.</text>
</comment>
<evidence type="ECO:0000313" key="4">
    <source>
        <dbReference type="EMBL" id="MFF5923318.1"/>
    </source>
</evidence>
<keyword evidence="5" id="KW-1185">Reference proteome</keyword>
<protein>
    <submittedName>
        <fullName evidence="4">BTAD domain-containing putative transcriptional regulator</fullName>
    </submittedName>
</protein>
<accession>A0ABW6Y0P4</accession>
<feature type="region of interest" description="Disordered" evidence="2">
    <location>
        <begin position="1"/>
        <end position="25"/>
    </location>
</feature>
<organism evidence="4 5">
    <name type="scientific">Streptomyces flavochromogenes</name>
    <dbReference type="NCBI Taxonomy" id="68199"/>
    <lineage>
        <taxon>Bacteria</taxon>
        <taxon>Bacillati</taxon>
        <taxon>Actinomycetota</taxon>
        <taxon>Actinomycetes</taxon>
        <taxon>Kitasatosporales</taxon>
        <taxon>Streptomycetaceae</taxon>
        <taxon>Streptomyces</taxon>
    </lineage>
</organism>
<feature type="compositionally biased region" description="Basic and acidic residues" evidence="2">
    <location>
        <begin position="13"/>
        <end position="23"/>
    </location>
</feature>
<dbReference type="SMART" id="SM01043">
    <property type="entry name" value="BTAD"/>
    <property type="match status" value="1"/>
</dbReference>
<feature type="domain" description="Bacterial transcriptional activator" evidence="3">
    <location>
        <begin position="121"/>
        <end position="257"/>
    </location>
</feature>
<dbReference type="Proteomes" id="UP001602370">
    <property type="component" value="Unassembled WGS sequence"/>
</dbReference>